<protein>
    <submittedName>
        <fullName evidence="1">ICEBs1 excisionase</fullName>
    </submittedName>
</protein>
<dbReference type="OrthoDB" id="3174733at2"/>
<dbReference type="RefSeq" id="WP_065544282.1">
    <property type="nucleotide sequence ID" value="NZ_CP015405.2"/>
</dbReference>
<gene>
    <name evidence="1" type="ORF">A4V09_22080</name>
</gene>
<dbReference type="Proteomes" id="UP000092574">
    <property type="component" value="Chromosome"/>
</dbReference>
<accession>A0A1C7IEV2</accession>
<dbReference type="EMBL" id="CP015405">
    <property type="protein sequence ID" value="ANU78197.1"/>
    <property type="molecule type" value="Genomic_DNA"/>
</dbReference>
<sequence>MENVKKMYVTAEEAAEMLGISTGYAYKIIRGLNEELKAKGFRTICGKVPTKYFEEKFYGLTVVM</sequence>
<organism evidence="1 2">
    <name type="scientific">Blautia pseudococcoides</name>
    <dbReference type="NCBI Taxonomy" id="1796616"/>
    <lineage>
        <taxon>Bacteria</taxon>
        <taxon>Bacillati</taxon>
        <taxon>Bacillota</taxon>
        <taxon>Clostridia</taxon>
        <taxon>Lachnospirales</taxon>
        <taxon>Lachnospiraceae</taxon>
        <taxon>Blautia</taxon>
    </lineage>
</organism>
<keyword evidence="2" id="KW-1185">Reference proteome</keyword>
<dbReference type="STRING" id="1796616.A4V09_22080"/>
<evidence type="ECO:0000313" key="1">
    <source>
        <dbReference type="EMBL" id="ANU78197.1"/>
    </source>
</evidence>
<evidence type="ECO:0000313" key="2">
    <source>
        <dbReference type="Proteomes" id="UP000092574"/>
    </source>
</evidence>
<dbReference type="AlphaFoldDB" id="A0A1C7IEV2"/>
<reference evidence="1" key="1">
    <citation type="submission" date="2017-04" db="EMBL/GenBank/DDBJ databases">
        <title>Complete Genome Sequences of Twelve Strains of a Stable Defined Moderately Diverse Mouse Microbiota 2 (sDMDMm2).</title>
        <authorList>
            <person name="Uchimura Y."/>
            <person name="Wyss M."/>
            <person name="Brugiroux S."/>
            <person name="Limenitakis J.P."/>
            <person name="Stecher B."/>
            <person name="McCoy K.D."/>
            <person name="Macpherson A.J."/>
        </authorList>
    </citation>
    <scope>NUCLEOTIDE SEQUENCE</scope>
    <source>
        <strain evidence="1">YL58</strain>
    </source>
</reference>
<name>A0A1C7IEV2_9FIRM</name>
<proteinExistence type="predicted"/>
<dbReference type="KEGG" id="byl:A4V09_22080"/>